<gene>
    <name evidence="1" type="ORF">PXH66_10495</name>
</gene>
<evidence type="ECO:0008006" key="3">
    <source>
        <dbReference type="Google" id="ProtNLM"/>
    </source>
</evidence>
<keyword evidence="2" id="KW-1185">Reference proteome</keyword>
<proteinExistence type="predicted"/>
<organism evidence="1 2">
    <name type="scientific">Synoicihabitans lomoniglobus</name>
    <dbReference type="NCBI Taxonomy" id="2909285"/>
    <lineage>
        <taxon>Bacteria</taxon>
        <taxon>Pseudomonadati</taxon>
        <taxon>Verrucomicrobiota</taxon>
        <taxon>Opitutia</taxon>
        <taxon>Opitutales</taxon>
        <taxon>Opitutaceae</taxon>
        <taxon>Synoicihabitans</taxon>
    </lineage>
</organism>
<dbReference type="RefSeq" id="WP_330932356.1">
    <property type="nucleotide sequence ID" value="NZ_CP119075.1"/>
</dbReference>
<dbReference type="EMBL" id="CP119075">
    <property type="protein sequence ID" value="WED67278.1"/>
    <property type="molecule type" value="Genomic_DNA"/>
</dbReference>
<reference evidence="1" key="1">
    <citation type="submission" date="2023-03" db="EMBL/GenBank/DDBJ databases">
        <title>Lomoglobus Profundus gen. nov., sp. nov., a novel member of the phylum Verrucomicrobia, isolated from deep-marine sediment of South China Sea.</title>
        <authorList>
            <person name="Ahmad T."/>
            <person name="Ishaq S.E."/>
            <person name="Wang F."/>
        </authorList>
    </citation>
    <scope>NUCLEOTIDE SEQUENCE</scope>
    <source>
        <strain evidence="1">LMO-M01</strain>
    </source>
</reference>
<dbReference type="SUPFAM" id="SSF53448">
    <property type="entry name" value="Nucleotide-diphospho-sugar transferases"/>
    <property type="match status" value="1"/>
</dbReference>
<accession>A0AAF0CSL5</accession>
<protein>
    <recommendedName>
        <fullName evidence="3">Glycosyltransferase 2-like domain-containing protein</fullName>
    </recommendedName>
</protein>
<evidence type="ECO:0000313" key="2">
    <source>
        <dbReference type="Proteomes" id="UP001218638"/>
    </source>
</evidence>
<dbReference type="InterPro" id="IPR029044">
    <property type="entry name" value="Nucleotide-diphossugar_trans"/>
</dbReference>
<name>A0AAF0CSL5_9BACT</name>
<dbReference type="Proteomes" id="UP001218638">
    <property type="component" value="Chromosome"/>
</dbReference>
<dbReference type="KEGG" id="slom:PXH66_10495"/>
<sequence length="269" mass="29812">MKLLVVTPTLGDSLWLDETVASVARCAPGSRHVLVTRGERVDELAGRFPLTAVVAEAGRGMYAAINAGLAAEGDWDAFTYINDDDVLLSGFARLCTRVAAAKGEAVMFYGRVRLIDVEGRRLGGIPISTMPACNRALYAERLEPVYQHGTVITRAAWDRVGDFDGELRLCGDSDYLARVCLAGVAGKFVRGEVAAFRLRPRQLTQNREEMETERSAVDGKLGLRRDVGQWRRWCARIGFRTANLHLYAERVAKYGWKRFDTVITVSGQR</sequence>
<dbReference type="AlphaFoldDB" id="A0AAF0CSL5"/>
<evidence type="ECO:0000313" key="1">
    <source>
        <dbReference type="EMBL" id="WED67278.1"/>
    </source>
</evidence>
<dbReference type="Gene3D" id="3.90.550.10">
    <property type="entry name" value="Spore Coat Polysaccharide Biosynthesis Protein SpsA, Chain A"/>
    <property type="match status" value="1"/>
</dbReference>